<sequence>MTGPLQGVRIIDMTTVLMGPYATQILGDLGADVIKVEPPAGDTVRDVGPRRHDGMAGIFLHVNRSKRSVVLDLKKPAGREALLRLVADADVLIYNVRPQAMARLNLGYEEIAKVNPRILYVGVYGYGQGGPYAAKSAYDDLIQGAVAIPSLARTAGADVPRYAPSAIADRIVALAAANAVTAGLFHRERTGEGQAIDVPMFETMAQFVLGDHMGGLTFDPPIGPSGYARILDHNRRPYRTKDGHVCVLVYNDKQWRKFFDMIGRPGLMDSDPRFATIGERTKHIDELYRMVAEVMPTRTSAEWIELLEAADMPVMQLHTIDSLLADPHLGAVGFFDVVEHPTEGAIRSMAIPSQWSKTPPQVERQAPRLGEHSAEVLAEAGYSAADIRKLAEAGATVLAPAAP</sequence>
<proteinExistence type="predicted"/>
<dbReference type="InterPro" id="IPR050483">
    <property type="entry name" value="CoA-transferase_III_domain"/>
</dbReference>
<dbReference type="InterPro" id="IPR003673">
    <property type="entry name" value="CoA-Trfase_fam_III"/>
</dbReference>
<dbReference type="OrthoDB" id="5294844at2"/>
<dbReference type="SUPFAM" id="SSF89796">
    <property type="entry name" value="CoA-transferase family III (CaiB/BaiF)"/>
    <property type="match status" value="1"/>
</dbReference>
<dbReference type="AlphaFoldDB" id="A0A1U9UR41"/>
<organism evidence="2 3">
    <name type="scientific">Cupriavidus necator</name>
    <name type="common">Alcaligenes eutrophus</name>
    <name type="synonym">Ralstonia eutropha</name>
    <dbReference type="NCBI Taxonomy" id="106590"/>
    <lineage>
        <taxon>Bacteria</taxon>
        <taxon>Pseudomonadati</taxon>
        <taxon>Pseudomonadota</taxon>
        <taxon>Betaproteobacteria</taxon>
        <taxon>Burkholderiales</taxon>
        <taxon>Burkholderiaceae</taxon>
        <taxon>Cupriavidus</taxon>
    </lineage>
</organism>
<dbReference type="GO" id="GO:0008410">
    <property type="term" value="F:CoA-transferase activity"/>
    <property type="evidence" value="ECO:0007669"/>
    <property type="project" value="TreeGrafter"/>
</dbReference>
<dbReference type="PANTHER" id="PTHR48207:SF4">
    <property type="entry name" value="BLL6097 PROTEIN"/>
    <property type="match status" value="1"/>
</dbReference>
<gene>
    <name evidence="2" type="ORF">BJN34_12600</name>
</gene>
<dbReference type="Gene3D" id="3.30.1540.10">
    <property type="entry name" value="formyl-coa transferase, domain 3"/>
    <property type="match status" value="1"/>
</dbReference>
<dbReference type="InterPro" id="IPR023606">
    <property type="entry name" value="CoA-Trfase_III_dom_1_sf"/>
</dbReference>
<dbReference type="PANTHER" id="PTHR48207">
    <property type="entry name" value="SUCCINATE--HYDROXYMETHYLGLUTARATE COA-TRANSFERASE"/>
    <property type="match status" value="1"/>
</dbReference>
<dbReference type="KEGG" id="cuh:BJN34_12600"/>
<dbReference type="Gene3D" id="3.40.50.10540">
    <property type="entry name" value="Crotonobetainyl-coa:carnitine coa-transferase, domain 1"/>
    <property type="match status" value="1"/>
</dbReference>
<dbReference type="RefSeq" id="WP_078196914.1">
    <property type="nucleotide sequence ID" value="NZ_CP017757.2"/>
</dbReference>
<evidence type="ECO:0000256" key="1">
    <source>
        <dbReference type="ARBA" id="ARBA00022679"/>
    </source>
</evidence>
<keyword evidence="1 2" id="KW-0808">Transferase</keyword>
<dbReference type="Pfam" id="PF02515">
    <property type="entry name" value="CoA_transf_3"/>
    <property type="match status" value="1"/>
</dbReference>
<dbReference type="Proteomes" id="UP000189627">
    <property type="component" value="Chromosome 1"/>
</dbReference>
<evidence type="ECO:0000313" key="3">
    <source>
        <dbReference type="Proteomes" id="UP000189627"/>
    </source>
</evidence>
<dbReference type="EMBL" id="CP017757">
    <property type="protein sequence ID" value="AQV94721.1"/>
    <property type="molecule type" value="Genomic_DNA"/>
</dbReference>
<dbReference type="InterPro" id="IPR044855">
    <property type="entry name" value="CoA-Trfase_III_dom3_sf"/>
</dbReference>
<evidence type="ECO:0000313" key="2">
    <source>
        <dbReference type="EMBL" id="AQV94721.1"/>
    </source>
</evidence>
<accession>A0A1U9UR41</accession>
<reference evidence="3" key="1">
    <citation type="submission" date="2017-02" db="EMBL/GenBank/DDBJ databases">
        <title>Complete genome sequence of Cupriavidus necator strain NH9, a 3-chlorobenzoate degrader.</title>
        <authorList>
            <person name="Moriuchi R."/>
            <person name="Dohra H."/>
            <person name="Ogawa N."/>
        </authorList>
    </citation>
    <scope>NUCLEOTIDE SEQUENCE [LARGE SCALE GENOMIC DNA]</scope>
    <source>
        <strain evidence="3">NH9</strain>
    </source>
</reference>
<protein>
    <submittedName>
        <fullName evidence="2">CoA transferase</fullName>
    </submittedName>
</protein>
<name>A0A1U9UR41_CUPNE</name>